<dbReference type="InterPro" id="IPR004381">
    <property type="entry name" value="Glycerate_kinase"/>
</dbReference>
<protein>
    <submittedName>
        <fullName evidence="6">Glycerate kinase</fullName>
    </submittedName>
</protein>
<dbReference type="NCBIfam" id="TIGR00045">
    <property type="entry name" value="glycerate kinase"/>
    <property type="match status" value="1"/>
</dbReference>
<evidence type="ECO:0000313" key="5">
    <source>
        <dbReference type="EMBL" id="RGL02944.1"/>
    </source>
</evidence>
<evidence type="ECO:0000256" key="3">
    <source>
        <dbReference type="ARBA" id="ARBA00022777"/>
    </source>
</evidence>
<dbReference type="EMBL" id="QSRZ01000010">
    <property type="protein sequence ID" value="RGL46424.1"/>
    <property type="molecule type" value="Genomic_DNA"/>
</dbReference>
<evidence type="ECO:0000256" key="1">
    <source>
        <dbReference type="ARBA" id="ARBA00006284"/>
    </source>
</evidence>
<evidence type="ECO:0000256" key="2">
    <source>
        <dbReference type="ARBA" id="ARBA00022679"/>
    </source>
</evidence>
<dbReference type="GO" id="GO:0008887">
    <property type="term" value="F:glycerate kinase activity"/>
    <property type="evidence" value="ECO:0007669"/>
    <property type="project" value="UniProtKB-UniRule"/>
</dbReference>
<dbReference type="InterPro" id="IPR018193">
    <property type="entry name" value="Glyc_kinase_flavodox-like_fold"/>
</dbReference>
<dbReference type="PIRSF" id="PIRSF006078">
    <property type="entry name" value="GlxK"/>
    <property type="match status" value="1"/>
</dbReference>
<dbReference type="InterPro" id="IPR036129">
    <property type="entry name" value="Glycerate_kinase_sf"/>
</dbReference>
<dbReference type="GO" id="GO:0031388">
    <property type="term" value="P:organic acid phosphorylation"/>
    <property type="evidence" value="ECO:0007669"/>
    <property type="project" value="UniProtKB-UniRule"/>
</dbReference>
<dbReference type="Gene3D" id="3.40.50.10350">
    <property type="entry name" value="Glycerate kinase, domain 1"/>
    <property type="match status" value="1"/>
</dbReference>
<accession>A0A3E4S3S0</accession>
<dbReference type="Proteomes" id="UP000261288">
    <property type="component" value="Unassembled WGS sequence"/>
</dbReference>
<evidence type="ECO:0000256" key="4">
    <source>
        <dbReference type="PIRNR" id="PIRNR006078"/>
    </source>
</evidence>
<comment type="caution">
    <text evidence="6">The sequence shown here is derived from an EMBL/GenBank/DDBJ whole genome shotgun (WGS) entry which is preliminary data.</text>
</comment>
<dbReference type="InterPro" id="IPR018197">
    <property type="entry name" value="Glycerate_kinase_RE-like"/>
</dbReference>
<evidence type="ECO:0000313" key="7">
    <source>
        <dbReference type="Proteomes" id="UP000261186"/>
    </source>
</evidence>
<dbReference type="Pfam" id="PF02595">
    <property type="entry name" value="Gly_kinase"/>
    <property type="match status" value="1"/>
</dbReference>
<gene>
    <name evidence="6" type="ORF">DXC63_09690</name>
    <name evidence="5" type="ORF">DXC85_07640</name>
</gene>
<evidence type="ECO:0000313" key="6">
    <source>
        <dbReference type="EMBL" id="RGL46424.1"/>
    </source>
</evidence>
<keyword evidence="2 4" id="KW-0808">Transferase</keyword>
<proteinExistence type="inferred from homology"/>
<dbReference type="SUPFAM" id="SSF110738">
    <property type="entry name" value="Glycerate kinase I"/>
    <property type="match status" value="1"/>
</dbReference>
<dbReference type="AlphaFoldDB" id="A0A3E4S3S0"/>
<name>A0A3E4S3S0_BIFLN</name>
<dbReference type="EMBL" id="QSRH01000005">
    <property type="protein sequence ID" value="RGL02944.1"/>
    <property type="molecule type" value="Genomic_DNA"/>
</dbReference>
<dbReference type="PANTHER" id="PTHR21599:SF0">
    <property type="entry name" value="GLYCERATE KINASE"/>
    <property type="match status" value="1"/>
</dbReference>
<comment type="similarity">
    <text evidence="1 4">Belongs to the glycerate kinase type-1 family.</text>
</comment>
<evidence type="ECO:0000313" key="8">
    <source>
        <dbReference type="Proteomes" id="UP000261288"/>
    </source>
</evidence>
<sequence>MESLNSEQKNNHANYGKRLPFRRVVRYARSMTRYLCAPDSFKESLTAMEAARAMAQGIENADHDAEVRCLPMADGGEGTARALVDATGGSMRAVPVHDPLGRPVEGHFGLLADGTTAVVETAEASGLALLEAKERNPLIASSYGTGELMLAAVRSGAKRIIVGLGGSATNDAGAGLLQALGVRLLDKNGNDLAHGGAALANLTTIDISTMDPALKNVAITAACDVTNPLTGPTGASAVFGPQKGASKDDVATLDASLAHFAQVIDSQLGVAVNDVPGAGAAGGIGAALKGFLNAEFRPGIAIVIEQSGLDAAAQWADVVFTGEGSIDFQTKFGKTPAGVAETAKRHGKPVIAVAGHIGTGIDELHEVGIDAVFGIAPGAASLSELLADAAANVTRTTEQIVRTLQL</sequence>
<keyword evidence="3 4" id="KW-0418">Kinase</keyword>
<organism evidence="6 8">
    <name type="scientific">Bifidobacterium longum</name>
    <dbReference type="NCBI Taxonomy" id="216816"/>
    <lineage>
        <taxon>Bacteria</taxon>
        <taxon>Bacillati</taxon>
        <taxon>Actinomycetota</taxon>
        <taxon>Actinomycetes</taxon>
        <taxon>Bifidobacteriales</taxon>
        <taxon>Bifidobacteriaceae</taxon>
        <taxon>Bifidobacterium</taxon>
    </lineage>
</organism>
<reference evidence="7 8" key="1">
    <citation type="submission" date="2018-08" db="EMBL/GenBank/DDBJ databases">
        <title>A genome reference for cultivated species of the human gut microbiota.</title>
        <authorList>
            <person name="Zou Y."/>
            <person name="Xue W."/>
            <person name="Luo G."/>
        </authorList>
    </citation>
    <scope>NUCLEOTIDE SEQUENCE [LARGE SCALE GENOMIC DNA]</scope>
    <source>
        <strain evidence="6 8">TF06-45A</strain>
        <strain evidence="5 7">TF08-4AC</strain>
    </source>
</reference>
<dbReference type="Gene3D" id="3.90.1510.10">
    <property type="entry name" value="Glycerate kinase, domain 2"/>
    <property type="match status" value="1"/>
</dbReference>
<dbReference type="Proteomes" id="UP000261186">
    <property type="component" value="Unassembled WGS sequence"/>
</dbReference>
<dbReference type="PANTHER" id="PTHR21599">
    <property type="entry name" value="GLYCERATE KINASE"/>
    <property type="match status" value="1"/>
</dbReference>